<dbReference type="RefSeq" id="WP_185661845.1">
    <property type="nucleotide sequence ID" value="NZ_CAWPOO010000013.1"/>
</dbReference>
<dbReference type="AlphaFoldDB" id="A0A7X1EA47"/>
<dbReference type="Pfam" id="PF13411">
    <property type="entry name" value="MerR_1"/>
    <property type="match status" value="1"/>
</dbReference>
<dbReference type="SUPFAM" id="SSF46955">
    <property type="entry name" value="Putative DNA-binding domain"/>
    <property type="match status" value="1"/>
</dbReference>
<dbReference type="SMART" id="SM00422">
    <property type="entry name" value="HTH_MERR"/>
    <property type="match status" value="1"/>
</dbReference>
<accession>A0A7X1EA47</accession>
<name>A0A7X1EA47_9BACT</name>
<keyword evidence="1" id="KW-0678">Repressor</keyword>
<dbReference type="EMBL" id="JACHVC010000013">
    <property type="protein sequence ID" value="MBC2607986.1"/>
    <property type="molecule type" value="Genomic_DNA"/>
</dbReference>
<reference evidence="6 7" key="1">
    <citation type="submission" date="2020-07" db="EMBL/GenBank/DDBJ databases">
        <authorList>
            <person name="Feng X."/>
        </authorList>
    </citation>
    <scope>NUCLEOTIDE SEQUENCE [LARGE SCALE GENOMIC DNA]</scope>
    <source>
        <strain evidence="6 7">JCM23202</strain>
    </source>
</reference>
<keyword evidence="7" id="KW-1185">Reference proteome</keyword>
<keyword evidence="2" id="KW-0805">Transcription regulation</keyword>
<dbReference type="GO" id="GO:0003677">
    <property type="term" value="F:DNA binding"/>
    <property type="evidence" value="ECO:0007669"/>
    <property type="project" value="UniProtKB-KW"/>
</dbReference>
<dbReference type="PANTHER" id="PTHR30204">
    <property type="entry name" value="REDOX-CYCLING DRUG-SENSING TRANSCRIPTIONAL ACTIVATOR SOXR"/>
    <property type="match status" value="1"/>
</dbReference>
<protein>
    <submittedName>
        <fullName evidence="6">MerR family transcriptional regulator</fullName>
    </submittedName>
</protein>
<evidence type="ECO:0000313" key="7">
    <source>
        <dbReference type="Proteomes" id="UP000526501"/>
    </source>
</evidence>
<dbReference type="InterPro" id="IPR047057">
    <property type="entry name" value="MerR_fam"/>
</dbReference>
<dbReference type="PROSITE" id="PS50937">
    <property type="entry name" value="HTH_MERR_2"/>
    <property type="match status" value="1"/>
</dbReference>
<evidence type="ECO:0000313" key="6">
    <source>
        <dbReference type="EMBL" id="MBC2607986.1"/>
    </source>
</evidence>
<dbReference type="Proteomes" id="UP000526501">
    <property type="component" value="Unassembled WGS sequence"/>
</dbReference>
<keyword evidence="4" id="KW-0804">Transcription</keyword>
<dbReference type="Gene3D" id="1.10.1660.10">
    <property type="match status" value="1"/>
</dbReference>
<evidence type="ECO:0000259" key="5">
    <source>
        <dbReference type="PROSITE" id="PS50937"/>
    </source>
</evidence>
<evidence type="ECO:0000256" key="1">
    <source>
        <dbReference type="ARBA" id="ARBA00022491"/>
    </source>
</evidence>
<sequence>MEQNKTDLAQEEGQFEVGAVARMVGLSPNTLRTWERRRFIKAAHRTASGRRRYTQSQVEQIALLRKLTEAGDSIGSIAEMPIEGLRKRVLEFQTRSTEHSANQTKLVRILAVGPKALLWTSILPESFQASSEARETPDIVICELGSDINSCRQDLAVIRHEHPNVPLAVIYDYAPRGAISELSKKGIFLINAPCSAELMAHYIHAAIAGSSHQSAANAQRSDKSPDRLFSEEQLALIARSNPSIKCECPHHISALVASLVSFEKYCQHCEIESPEDAELHTHLGNEIAKARGIVEKALLYLCTKDNIPYSTEPAS</sequence>
<dbReference type="GO" id="GO:0003700">
    <property type="term" value="F:DNA-binding transcription factor activity"/>
    <property type="evidence" value="ECO:0007669"/>
    <property type="project" value="InterPro"/>
</dbReference>
<dbReference type="PANTHER" id="PTHR30204:SF69">
    <property type="entry name" value="MERR-FAMILY TRANSCRIPTIONAL REGULATOR"/>
    <property type="match status" value="1"/>
</dbReference>
<comment type="caution">
    <text evidence="6">The sequence shown here is derived from an EMBL/GenBank/DDBJ whole genome shotgun (WGS) entry which is preliminary data.</text>
</comment>
<evidence type="ECO:0000256" key="3">
    <source>
        <dbReference type="ARBA" id="ARBA00023125"/>
    </source>
</evidence>
<evidence type="ECO:0000256" key="2">
    <source>
        <dbReference type="ARBA" id="ARBA00023015"/>
    </source>
</evidence>
<dbReference type="InterPro" id="IPR009061">
    <property type="entry name" value="DNA-bd_dom_put_sf"/>
</dbReference>
<feature type="domain" description="HTH merR-type" evidence="5">
    <location>
        <begin position="14"/>
        <end position="83"/>
    </location>
</feature>
<gene>
    <name evidence="6" type="ORF">H5P27_18170</name>
</gene>
<organism evidence="6 7">
    <name type="scientific">Pelagicoccus albus</name>
    <dbReference type="NCBI Taxonomy" id="415222"/>
    <lineage>
        <taxon>Bacteria</taxon>
        <taxon>Pseudomonadati</taxon>
        <taxon>Verrucomicrobiota</taxon>
        <taxon>Opitutia</taxon>
        <taxon>Puniceicoccales</taxon>
        <taxon>Pelagicoccaceae</taxon>
        <taxon>Pelagicoccus</taxon>
    </lineage>
</organism>
<proteinExistence type="predicted"/>
<dbReference type="InterPro" id="IPR000551">
    <property type="entry name" value="MerR-type_HTH_dom"/>
</dbReference>
<keyword evidence="3" id="KW-0238">DNA-binding</keyword>
<evidence type="ECO:0000256" key="4">
    <source>
        <dbReference type="ARBA" id="ARBA00023163"/>
    </source>
</evidence>